<dbReference type="AlphaFoldDB" id="A0A1E3AIB5"/>
<feature type="compositionally biased region" description="Polar residues" evidence="2">
    <location>
        <begin position="1"/>
        <end position="10"/>
    </location>
</feature>
<dbReference type="GO" id="GO:0033194">
    <property type="term" value="P:response to hydroperoxide"/>
    <property type="evidence" value="ECO:0007669"/>
    <property type="project" value="TreeGrafter"/>
</dbReference>
<accession>A0A1E3AIB5</accession>
<dbReference type="InterPro" id="IPR005583">
    <property type="entry name" value="YaaA"/>
</dbReference>
<comment type="similarity">
    <text evidence="1">Belongs to the UPF0246 family.</text>
</comment>
<dbReference type="PANTHER" id="PTHR30283:SF4">
    <property type="entry name" value="PEROXIDE STRESS RESISTANCE PROTEIN YAAA"/>
    <property type="match status" value="1"/>
</dbReference>
<comment type="caution">
    <text evidence="3">The sequence shown here is derived from an EMBL/GenBank/DDBJ whole genome shotgun (WGS) entry which is preliminary data.</text>
</comment>
<evidence type="ECO:0000313" key="4">
    <source>
        <dbReference type="Proteomes" id="UP000094067"/>
    </source>
</evidence>
<dbReference type="Proteomes" id="UP000094067">
    <property type="component" value="Unassembled WGS sequence"/>
</dbReference>
<dbReference type="PANTHER" id="PTHR30283">
    <property type="entry name" value="PEROXIDE STRESS RESPONSE PROTEIN YAAA"/>
    <property type="match status" value="1"/>
</dbReference>
<name>A0A1E3AIB5_9FIRM</name>
<dbReference type="HAMAP" id="MF_00652">
    <property type="entry name" value="UPF0246"/>
    <property type="match status" value="1"/>
</dbReference>
<evidence type="ECO:0000256" key="2">
    <source>
        <dbReference type="SAM" id="MobiDB-lite"/>
    </source>
</evidence>
<reference evidence="3 4" key="1">
    <citation type="submission" date="2016-07" db="EMBL/GenBank/DDBJ databases">
        <title>Characterization of isolates of Eisenbergiella tayi derived from blood cultures, using whole genome sequencing.</title>
        <authorList>
            <person name="Burdz T."/>
            <person name="Wiebe D."/>
            <person name="Huynh C."/>
            <person name="Bernard K."/>
        </authorList>
    </citation>
    <scope>NUCLEOTIDE SEQUENCE [LARGE SCALE GENOMIC DNA]</scope>
    <source>
        <strain evidence="3 4">NML 110608</strain>
    </source>
</reference>
<dbReference type="GO" id="GO:0005829">
    <property type="term" value="C:cytosol"/>
    <property type="evidence" value="ECO:0007669"/>
    <property type="project" value="TreeGrafter"/>
</dbReference>
<evidence type="ECO:0000256" key="1">
    <source>
        <dbReference type="HAMAP-Rule" id="MF_00652"/>
    </source>
</evidence>
<dbReference type="NCBIfam" id="NF002543">
    <property type="entry name" value="PRK02101.1-4"/>
    <property type="match status" value="1"/>
</dbReference>
<feature type="compositionally biased region" description="Basic residues" evidence="2">
    <location>
        <begin position="19"/>
        <end position="30"/>
    </location>
</feature>
<organism evidence="3 4">
    <name type="scientific">Eisenbergiella tayi</name>
    <dbReference type="NCBI Taxonomy" id="1432052"/>
    <lineage>
        <taxon>Bacteria</taxon>
        <taxon>Bacillati</taxon>
        <taxon>Bacillota</taxon>
        <taxon>Clostridia</taxon>
        <taxon>Lachnospirales</taxon>
        <taxon>Lachnospiraceae</taxon>
        <taxon>Eisenbergiella</taxon>
    </lineage>
</organism>
<protein>
    <recommendedName>
        <fullName evidence="1">UPF0246 protein BEI61_00114</fullName>
    </recommendedName>
</protein>
<evidence type="ECO:0000313" key="3">
    <source>
        <dbReference type="EMBL" id="ODM08485.1"/>
    </source>
</evidence>
<feature type="region of interest" description="Disordered" evidence="2">
    <location>
        <begin position="1"/>
        <end position="37"/>
    </location>
</feature>
<sequence>MTPLTGSTDRPGQLVGCNPRRHSDRKHRAGRALSREGRRRNRMRDMRFIISPAKKMIVDRDTMEVGGKPVLLGKAEVLLEWMRGMDEGELKGLWRCNDKIAALNYERIRSMDLEKGLTPALLAYEGIQYQYMAPGVFEDGAWAYVQEHLRILSGFYGILRPLDGVAPYRLEMQAKGNPGGEGNLYDFWGDSIYKELVSETDCIVNLASKEYSRCVEDWLEEGVEYITCVFGEEKEEGTAEKNGKKKGIPVVQKGTQAKMARGEMVRFAAGNNIRDWRRLKDFCGLGYTYREEYSSEKQLVFVKNKEIRETE</sequence>
<dbReference type="EMBL" id="MCGH01000001">
    <property type="protein sequence ID" value="ODM08485.1"/>
    <property type="molecule type" value="Genomic_DNA"/>
</dbReference>
<proteinExistence type="inferred from homology"/>
<gene>
    <name evidence="3" type="ORF">BEI61_00114</name>
</gene>
<dbReference type="Pfam" id="PF03883">
    <property type="entry name" value="H2O2_YaaD"/>
    <property type="match status" value="1"/>
</dbReference>
<dbReference type="PATRIC" id="fig|1432052.4.peg.123"/>